<reference evidence="1 2" key="1">
    <citation type="submission" date="2019-08" db="EMBL/GenBank/DDBJ databases">
        <title>Bacillus genomes from the desert of Cuatro Cienegas, Coahuila.</title>
        <authorList>
            <person name="Olmedo-Alvarez G."/>
        </authorList>
    </citation>
    <scope>NUCLEOTIDE SEQUENCE [LARGE SCALE GENOMIC DNA]</scope>
    <source>
        <strain evidence="1 2">CH34_1T</strain>
    </source>
</reference>
<dbReference type="EMBL" id="VTEI01000005">
    <property type="protein sequence ID" value="TYS16562.1"/>
    <property type="molecule type" value="Genomic_DNA"/>
</dbReference>
<comment type="caution">
    <text evidence="1">The sequence shown here is derived from an EMBL/GenBank/DDBJ whole genome shotgun (WGS) entry which is preliminary data.</text>
</comment>
<protein>
    <submittedName>
        <fullName evidence="1">GNAT family N-acetyltransferase</fullName>
    </submittedName>
</protein>
<dbReference type="Proteomes" id="UP000322267">
    <property type="component" value="Unassembled WGS sequence"/>
</dbReference>
<accession>A0A5D4NUZ9</accession>
<dbReference type="PANTHER" id="PTHR31143:SF2">
    <property type="entry name" value="FR47-LIKE DOMAIN-CONTAINING PROTEIN-RELATED"/>
    <property type="match status" value="1"/>
</dbReference>
<proteinExistence type="predicted"/>
<name>A0A5D4NUZ9_9BACI</name>
<gene>
    <name evidence="1" type="ORF">FZC78_11205</name>
</gene>
<keyword evidence="1" id="KW-0808">Transferase</keyword>
<evidence type="ECO:0000313" key="1">
    <source>
        <dbReference type="EMBL" id="TYS16562.1"/>
    </source>
</evidence>
<dbReference type="RefSeq" id="WP_148939799.1">
    <property type="nucleotide sequence ID" value="NZ_VTEI01000005.1"/>
</dbReference>
<dbReference type="InterPro" id="IPR027365">
    <property type="entry name" value="GNAT_acetyltra_YdfB-like"/>
</dbReference>
<sequence>MILEMKESEFYRCKNLMNAEGHLEVMSVINGGNPGRVFVDDLHAPSSGVIWLGSNNGFIFFGDEKNQEFNQGLNDLFSEVVKPEYLKQDFTCFEAIGNHPGWDQTFEEVFGRNLTSYKQRVYELHRDQYKKEAEPGIEPEYKVMKITKEILVSEDTSSYKNIDFLQGKILDFWISPEKFLDDGVGYSVVHGNEIVSVCFSGVAAGSVHGIDIETLKAHQGKKLAQKAAHFYVRECLENSITPYWDCMEINSPSVSVAENLGFTNTFNYKWYSTSFD</sequence>
<organism evidence="1 2">
    <name type="scientific">Rossellomorea vietnamensis</name>
    <dbReference type="NCBI Taxonomy" id="218284"/>
    <lineage>
        <taxon>Bacteria</taxon>
        <taxon>Bacillati</taxon>
        <taxon>Bacillota</taxon>
        <taxon>Bacilli</taxon>
        <taxon>Bacillales</taxon>
        <taxon>Bacillaceae</taxon>
        <taxon>Rossellomorea</taxon>
    </lineage>
</organism>
<dbReference type="GO" id="GO:0016740">
    <property type="term" value="F:transferase activity"/>
    <property type="evidence" value="ECO:0007669"/>
    <property type="project" value="UniProtKB-KW"/>
</dbReference>
<evidence type="ECO:0000313" key="2">
    <source>
        <dbReference type="Proteomes" id="UP000322267"/>
    </source>
</evidence>
<dbReference type="Gene3D" id="3.40.630.30">
    <property type="match status" value="1"/>
</dbReference>
<dbReference type="Pfam" id="PF12746">
    <property type="entry name" value="GNAT_acetyltran"/>
    <property type="match status" value="1"/>
</dbReference>
<dbReference type="PANTHER" id="PTHR31143">
    <property type="match status" value="1"/>
</dbReference>
<dbReference type="SUPFAM" id="SSF55729">
    <property type="entry name" value="Acyl-CoA N-acyltransferases (Nat)"/>
    <property type="match status" value="1"/>
</dbReference>
<dbReference type="InterPro" id="IPR016181">
    <property type="entry name" value="Acyl_CoA_acyltransferase"/>
</dbReference>
<dbReference type="AlphaFoldDB" id="A0A5D4NUZ9"/>
<dbReference type="OrthoDB" id="7054616at2"/>